<evidence type="ECO:0000256" key="1">
    <source>
        <dbReference type="ARBA" id="ARBA00022676"/>
    </source>
</evidence>
<evidence type="ECO:0000259" key="4">
    <source>
        <dbReference type="Pfam" id="PF00535"/>
    </source>
</evidence>
<dbReference type="InterPro" id="IPR001173">
    <property type="entry name" value="Glyco_trans_2-like"/>
</dbReference>
<sequence length="363" mass="42018">MGLKERVKISVIITAYNDEDTLDACIMSIVKQNYRNVEVIIVDDGSLDNTLKICKRFATKYEFINVFTQNNQGVSASRNRGIGLATGDYLCFLDADDTYLPSAFITAMRLSEYGRFDIIMGGIEEILGSTVRVETADFGTTKSFDIYSNENLCLLKRWTLERNPNMFQELPAPILINGKANMNGLRIGSVCSKFFKKKLFDNLKFDEKLGMCEDLVLVYMLFNQVNEMIISDEIFYRYYNNDKSVTHQNFNPRAVKDNLELSKRLTSFKNDFDDSFHQFVDFKVIECFWRSVISGIVANPEANKCNKYKQIRKLLKQDIYRRAFEQASLMLKNRKQFLIALTGKLRLAIVFLIIGQICDRRRR</sequence>
<dbReference type="RefSeq" id="WP_171001559.1">
    <property type="nucleotide sequence ID" value="NZ_BJDL01000011.1"/>
</dbReference>
<name>A0ABW4C2W4_9LACO</name>
<dbReference type="PANTHER" id="PTHR22916:SF51">
    <property type="entry name" value="GLYCOSYLTRANSFERASE EPSH-RELATED"/>
    <property type="match status" value="1"/>
</dbReference>
<accession>A0ABW4C2W4</accession>
<reference evidence="6" key="1">
    <citation type="journal article" date="2019" name="Int. J. Syst. Evol. Microbiol.">
        <title>The Global Catalogue of Microorganisms (GCM) 10K type strain sequencing project: providing services to taxonomists for standard genome sequencing and annotation.</title>
        <authorList>
            <consortium name="The Broad Institute Genomics Platform"/>
            <consortium name="The Broad Institute Genome Sequencing Center for Infectious Disease"/>
            <person name="Wu L."/>
            <person name="Ma J."/>
        </authorList>
    </citation>
    <scope>NUCLEOTIDE SEQUENCE [LARGE SCALE GENOMIC DNA]</scope>
    <source>
        <strain evidence="6">CCM 8931</strain>
    </source>
</reference>
<feature type="transmembrane region" description="Helical" evidence="3">
    <location>
        <begin position="337"/>
        <end position="358"/>
    </location>
</feature>
<dbReference type="EMBL" id="JBHTOJ010000047">
    <property type="protein sequence ID" value="MFD1421866.1"/>
    <property type="molecule type" value="Genomic_DNA"/>
</dbReference>
<evidence type="ECO:0000256" key="3">
    <source>
        <dbReference type="SAM" id="Phobius"/>
    </source>
</evidence>
<gene>
    <name evidence="5" type="ORF">ACFQ5L_13045</name>
</gene>
<keyword evidence="1" id="KW-0328">Glycosyltransferase</keyword>
<evidence type="ECO:0000313" key="5">
    <source>
        <dbReference type="EMBL" id="MFD1421866.1"/>
    </source>
</evidence>
<dbReference type="CDD" id="cd00761">
    <property type="entry name" value="Glyco_tranf_GTA_type"/>
    <property type="match status" value="1"/>
</dbReference>
<feature type="domain" description="Glycosyltransferase 2-like" evidence="4">
    <location>
        <begin position="10"/>
        <end position="138"/>
    </location>
</feature>
<dbReference type="Gene3D" id="3.90.550.10">
    <property type="entry name" value="Spore Coat Polysaccharide Biosynthesis Protein SpsA, Chain A"/>
    <property type="match status" value="1"/>
</dbReference>
<proteinExistence type="predicted"/>
<keyword evidence="3" id="KW-0472">Membrane</keyword>
<dbReference type="PANTHER" id="PTHR22916">
    <property type="entry name" value="GLYCOSYLTRANSFERASE"/>
    <property type="match status" value="1"/>
</dbReference>
<keyword evidence="3" id="KW-0812">Transmembrane</keyword>
<evidence type="ECO:0000256" key="2">
    <source>
        <dbReference type="ARBA" id="ARBA00022679"/>
    </source>
</evidence>
<dbReference type="Pfam" id="PF00535">
    <property type="entry name" value="Glycos_transf_2"/>
    <property type="match status" value="1"/>
</dbReference>
<dbReference type="InterPro" id="IPR029044">
    <property type="entry name" value="Nucleotide-diphossugar_trans"/>
</dbReference>
<dbReference type="Proteomes" id="UP001597188">
    <property type="component" value="Unassembled WGS sequence"/>
</dbReference>
<keyword evidence="3" id="KW-1133">Transmembrane helix</keyword>
<dbReference type="SUPFAM" id="SSF53448">
    <property type="entry name" value="Nucleotide-diphospho-sugar transferases"/>
    <property type="match status" value="1"/>
</dbReference>
<keyword evidence="6" id="KW-1185">Reference proteome</keyword>
<evidence type="ECO:0000313" key="6">
    <source>
        <dbReference type="Proteomes" id="UP001597188"/>
    </source>
</evidence>
<organism evidence="5 6">
    <name type="scientific">Lactiplantibacillus songbeiensis</name>
    <dbReference type="NCBI Taxonomy" id="2559920"/>
    <lineage>
        <taxon>Bacteria</taxon>
        <taxon>Bacillati</taxon>
        <taxon>Bacillota</taxon>
        <taxon>Bacilli</taxon>
        <taxon>Lactobacillales</taxon>
        <taxon>Lactobacillaceae</taxon>
        <taxon>Lactiplantibacillus</taxon>
    </lineage>
</organism>
<keyword evidence="2" id="KW-0808">Transferase</keyword>
<protein>
    <submittedName>
        <fullName evidence="5">Glycosyltransferase family 2 protein</fullName>
    </submittedName>
</protein>
<comment type="caution">
    <text evidence="5">The sequence shown here is derived from an EMBL/GenBank/DDBJ whole genome shotgun (WGS) entry which is preliminary data.</text>
</comment>